<protein>
    <recommendedName>
        <fullName evidence="3">SMI1/KNR4 family protein</fullName>
    </recommendedName>
</protein>
<dbReference type="RefSeq" id="WP_344261960.1">
    <property type="nucleotide sequence ID" value="NZ_BAAAMJ010000029.1"/>
</dbReference>
<evidence type="ECO:0000313" key="2">
    <source>
        <dbReference type="Proteomes" id="UP001501303"/>
    </source>
</evidence>
<reference evidence="1 2" key="1">
    <citation type="journal article" date="2019" name="Int. J. Syst. Evol. Microbiol.">
        <title>The Global Catalogue of Microorganisms (GCM) 10K type strain sequencing project: providing services to taxonomists for standard genome sequencing and annotation.</title>
        <authorList>
            <consortium name="The Broad Institute Genomics Platform"/>
            <consortium name="The Broad Institute Genome Sequencing Center for Infectious Disease"/>
            <person name="Wu L."/>
            <person name="Ma J."/>
        </authorList>
    </citation>
    <scope>NUCLEOTIDE SEQUENCE [LARGE SCALE GENOMIC DNA]</scope>
    <source>
        <strain evidence="1 2">JCM 13581</strain>
    </source>
</reference>
<dbReference type="Proteomes" id="UP001501303">
    <property type="component" value="Unassembled WGS sequence"/>
</dbReference>
<gene>
    <name evidence="1" type="ORF">GCM10009716_27210</name>
</gene>
<evidence type="ECO:0000313" key="1">
    <source>
        <dbReference type="EMBL" id="GAA1916596.1"/>
    </source>
</evidence>
<accession>A0ABN2PAF0</accession>
<organism evidence="1 2">
    <name type="scientific">Streptomyces sodiiphilus</name>
    <dbReference type="NCBI Taxonomy" id="226217"/>
    <lineage>
        <taxon>Bacteria</taxon>
        <taxon>Bacillati</taxon>
        <taxon>Actinomycetota</taxon>
        <taxon>Actinomycetes</taxon>
        <taxon>Kitasatosporales</taxon>
        <taxon>Streptomycetaceae</taxon>
        <taxon>Streptomyces</taxon>
    </lineage>
</organism>
<sequence>MSEFPFLSRVLEMLGPASGVGEDAGAWERLQGELGFELPKDYRKIIDDYAPVVLNYHFYLGHPATHRWNLRESIETTSKDLSGVDWEDVEGEEGVRAALGLERLEFGTPRGLVELMGSNRSETVLWAPSLDRPEGRIFCLVGTEAFFEYRCTFSEWLYRYLVGEDMFGPNSAAFYPGPVHFRRLPMTSGDKKVTWVGPDRGM</sequence>
<comment type="caution">
    <text evidence="1">The sequence shown here is derived from an EMBL/GenBank/DDBJ whole genome shotgun (WGS) entry which is preliminary data.</text>
</comment>
<evidence type="ECO:0008006" key="3">
    <source>
        <dbReference type="Google" id="ProtNLM"/>
    </source>
</evidence>
<proteinExistence type="predicted"/>
<name>A0ABN2PAF0_9ACTN</name>
<dbReference type="EMBL" id="BAAAMJ010000029">
    <property type="protein sequence ID" value="GAA1916596.1"/>
    <property type="molecule type" value="Genomic_DNA"/>
</dbReference>
<keyword evidence="2" id="KW-1185">Reference proteome</keyword>